<dbReference type="EMBL" id="GL890975">
    <property type="protein sequence ID" value="EGJ28399.1"/>
    <property type="molecule type" value="Genomic_DNA"/>
</dbReference>
<sequence>MPQDVAQIVINQTRELIQVNRGFVFLLDQDKSQLEVLASFEPEMGDRPHKQSIAGIVGSVIMTGVGEIVNDV</sequence>
<dbReference type="RefSeq" id="WP_008191903.1">
    <property type="nucleotide sequence ID" value="NZ_GL890975.1"/>
</dbReference>
<evidence type="ECO:0000313" key="1">
    <source>
        <dbReference type="EMBL" id="EGJ28399.1"/>
    </source>
</evidence>
<gene>
    <name evidence="1" type="ORF">LYNGBM3L_74380</name>
</gene>
<dbReference type="AlphaFoldDB" id="F4Y480"/>
<name>F4Y480_9CYAN</name>
<dbReference type="Proteomes" id="UP000003959">
    <property type="component" value="Unassembled WGS sequence"/>
</dbReference>
<accession>F4Y480</accession>
<proteinExistence type="predicted"/>
<reference evidence="2" key="1">
    <citation type="journal article" date="2011" name="Proc. Natl. Acad. Sci. U.S.A.">
        <title>Genomic insights into the physiology and ecology of the marine filamentous cyanobacterium Lyngbya majuscula.</title>
        <authorList>
            <person name="Jones A.C."/>
            <person name="Monroe E.A."/>
            <person name="Podell S."/>
            <person name="Hess W.R."/>
            <person name="Klages S."/>
            <person name="Esquenazi E."/>
            <person name="Niessen S."/>
            <person name="Hoover H."/>
            <person name="Rothmann M."/>
            <person name="Lasken R.S."/>
            <person name="Yates J.R.III."/>
            <person name="Reinhardt R."/>
            <person name="Kube M."/>
            <person name="Burkart M.D."/>
            <person name="Allen E.E."/>
            <person name="Dorrestein P.C."/>
            <person name="Gerwick W.H."/>
            <person name="Gerwick L."/>
        </authorList>
    </citation>
    <scope>NUCLEOTIDE SEQUENCE [LARGE SCALE GENOMIC DNA]</scope>
    <source>
        <strain evidence="2">3L</strain>
    </source>
</reference>
<organism evidence="1 2">
    <name type="scientific">Moorena producens 3L</name>
    <dbReference type="NCBI Taxonomy" id="489825"/>
    <lineage>
        <taxon>Bacteria</taxon>
        <taxon>Bacillati</taxon>
        <taxon>Cyanobacteriota</taxon>
        <taxon>Cyanophyceae</taxon>
        <taxon>Coleofasciculales</taxon>
        <taxon>Coleofasciculaceae</taxon>
        <taxon>Moorena</taxon>
    </lineage>
</organism>
<dbReference type="SUPFAM" id="SSF55781">
    <property type="entry name" value="GAF domain-like"/>
    <property type="match status" value="1"/>
</dbReference>
<evidence type="ECO:0000313" key="2">
    <source>
        <dbReference type="Proteomes" id="UP000003959"/>
    </source>
</evidence>
<dbReference type="HOGENOM" id="CLU_2717959_0_0_3"/>
<protein>
    <submittedName>
        <fullName evidence="1">Uncharacterized protein</fullName>
    </submittedName>
</protein>
<dbReference type="Gene3D" id="3.30.450.40">
    <property type="match status" value="1"/>
</dbReference>
<dbReference type="InterPro" id="IPR029016">
    <property type="entry name" value="GAF-like_dom_sf"/>
</dbReference>
<keyword evidence="2" id="KW-1185">Reference proteome</keyword>